<evidence type="ECO:0000259" key="8">
    <source>
        <dbReference type="Pfam" id="PF00460"/>
    </source>
</evidence>
<comment type="subcellular location">
    <subcellularLocation>
        <location evidence="1 6">Bacterial flagellum basal body</location>
    </subcellularLocation>
</comment>
<feature type="domain" description="Flagellar basal body rod protein N-terminal" evidence="8">
    <location>
        <begin position="16"/>
        <end position="38"/>
    </location>
</feature>
<gene>
    <name evidence="9" type="ORF">K3X48_14885</name>
</gene>
<evidence type="ECO:0000256" key="5">
    <source>
        <dbReference type="ARBA" id="ARBA00024934"/>
    </source>
</evidence>
<dbReference type="EMBL" id="CP080776">
    <property type="protein sequence ID" value="UWP95426.1"/>
    <property type="molecule type" value="Genomic_DNA"/>
</dbReference>
<dbReference type="GO" id="GO:0030694">
    <property type="term" value="C:bacterial-type flagellum basal body, rod"/>
    <property type="evidence" value="ECO:0007669"/>
    <property type="project" value="InterPro"/>
</dbReference>
<dbReference type="InterPro" id="IPR006300">
    <property type="entry name" value="FlgB"/>
</dbReference>
<proteinExistence type="inferred from homology"/>
<evidence type="ECO:0000313" key="10">
    <source>
        <dbReference type="Proteomes" id="UP001057991"/>
    </source>
</evidence>
<dbReference type="GeneID" id="75104648"/>
<feature type="region of interest" description="Disordered" evidence="7">
    <location>
        <begin position="67"/>
        <end position="92"/>
    </location>
</feature>
<dbReference type="Pfam" id="PF00460">
    <property type="entry name" value="Flg_bb_rod"/>
    <property type="match status" value="1"/>
</dbReference>
<comment type="function">
    <text evidence="5 6">Structural component of flagellum, the bacterial motility apparatus. Part of the rod structure of flagellar basal body.</text>
</comment>
<evidence type="ECO:0000256" key="7">
    <source>
        <dbReference type="SAM" id="MobiDB-lite"/>
    </source>
</evidence>
<dbReference type="Proteomes" id="UP001057991">
    <property type="component" value="Chromosome"/>
</dbReference>
<dbReference type="PIRSF" id="PIRSF002889">
    <property type="entry name" value="Rod_FlgB"/>
    <property type="match status" value="1"/>
</dbReference>
<dbReference type="GO" id="GO:0071973">
    <property type="term" value="P:bacterial-type flagellum-dependent cell motility"/>
    <property type="evidence" value="ECO:0007669"/>
    <property type="project" value="InterPro"/>
</dbReference>
<evidence type="ECO:0000256" key="2">
    <source>
        <dbReference type="ARBA" id="ARBA00009677"/>
    </source>
</evidence>
<dbReference type="AlphaFoldDB" id="A0A9Q9HCR7"/>
<evidence type="ECO:0000256" key="4">
    <source>
        <dbReference type="ARBA" id="ARBA00023143"/>
    </source>
</evidence>
<dbReference type="NCBIfam" id="NF009270">
    <property type="entry name" value="PRK12627.1"/>
    <property type="match status" value="1"/>
</dbReference>
<comment type="subunit">
    <text evidence="6">The basal body constitutes a major portion of the flagellar organelle and consists of a number of rings mounted on a central rod.</text>
</comment>
<evidence type="ECO:0000256" key="1">
    <source>
        <dbReference type="ARBA" id="ARBA00004117"/>
    </source>
</evidence>
<evidence type="ECO:0000256" key="3">
    <source>
        <dbReference type="ARBA" id="ARBA00014376"/>
    </source>
</evidence>
<organism evidence="9 10">
    <name type="scientific">Aliiroseovarius crassostreae</name>
    <dbReference type="NCBI Taxonomy" id="154981"/>
    <lineage>
        <taxon>Bacteria</taxon>
        <taxon>Pseudomonadati</taxon>
        <taxon>Pseudomonadota</taxon>
        <taxon>Alphaproteobacteria</taxon>
        <taxon>Rhodobacterales</taxon>
        <taxon>Paracoccaceae</taxon>
        <taxon>Aliiroseovarius</taxon>
    </lineage>
</organism>
<protein>
    <recommendedName>
        <fullName evidence="3 6">Flagellar basal body rod protein FlgB</fullName>
    </recommendedName>
</protein>
<dbReference type="RefSeq" id="WP_259776296.1">
    <property type="nucleotide sequence ID" value="NZ_CP080772.1"/>
</dbReference>
<dbReference type="InterPro" id="IPR001444">
    <property type="entry name" value="Flag_bb_rod_N"/>
</dbReference>
<evidence type="ECO:0000256" key="6">
    <source>
        <dbReference type="PIRNR" id="PIRNR002889"/>
    </source>
</evidence>
<reference evidence="9" key="1">
    <citation type="submission" date="2021-08" db="EMBL/GenBank/DDBJ databases">
        <authorList>
            <person name="Nwanade C."/>
            <person name="Wang M."/>
            <person name="Masoudi A."/>
            <person name="Yu Z."/>
            <person name="Liu J."/>
        </authorList>
    </citation>
    <scope>NUCLEOTIDE SEQUENCE</scope>
    <source>
        <strain evidence="9">S056</strain>
    </source>
</reference>
<name>A0A9Q9HCR7_9RHOB</name>
<evidence type="ECO:0000313" key="9">
    <source>
        <dbReference type="EMBL" id="UWP95426.1"/>
    </source>
</evidence>
<comment type="similarity">
    <text evidence="2 6">Belongs to the flagella basal body rod proteins family.</text>
</comment>
<sequence length="129" mass="13901">MFDKLEIFRMSQGLAQHAAARQSTIAQNVANADTPGYRARDLVSFAETYDAPNGTEMRHSRAKHALTASDHLGQAPQSILRDGPTSPNGNSVSLETELMASASAKRDHDLALAVYKSSMNIMRAAVSGR</sequence>
<keyword evidence="4 6" id="KW-0975">Bacterial flagellum</keyword>
<accession>A0A9Q9HCR7</accession>